<comment type="caution">
    <text evidence="2">The sequence shown here is derived from an EMBL/GenBank/DDBJ whole genome shotgun (WGS) entry which is preliminary data.</text>
</comment>
<dbReference type="PANTHER" id="PTHR10677:SF3">
    <property type="entry name" value="FI07626P-RELATED"/>
    <property type="match status" value="1"/>
</dbReference>
<feature type="domain" description="Ubiquitin-like" evidence="1">
    <location>
        <begin position="2"/>
        <end position="80"/>
    </location>
</feature>
<dbReference type="VEuPathDB" id="GiardiaDB:GMRT_14561"/>
<dbReference type="PANTHER" id="PTHR10677">
    <property type="entry name" value="UBIQUILIN"/>
    <property type="match status" value="1"/>
</dbReference>
<dbReference type="PROSITE" id="PS50053">
    <property type="entry name" value="UBIQUITIN_2"/>
    <property type="match status" value="1"/>
</dbReference>
<reference evidence="2 3" key="1">
    <citation type="submission" date="2019-05" db="EMBL/GenBank/DDBJ databases">
        <title>The compact genome of Giardia muris reveals important steps in the evolution of intestinal protozoan parasites.</title>
        <authorList>
            <person name="Xu F."/>
            <person name="Jimenez-Gonzalez A."/>
            <person name="Einarsson E."/>
            <person name="Astvaldsson A."/>
            <person name="Peirasmaki D."/>
            <person name="Eckmann L."/>
            <person name="Andersson J.O."/>
            <person name="Svard S.G."/>
            <person name="Jerlstrom-Hultqvist J."/>
        </authorList>
    </citation>
    <scope>NUCLEOTIDE SEQUENCE [LARGE SCALE GENOMIC DNA]</scope>
    <source>
        <strain evidence="2 3">Roberts-Thomson</strain>
    </source>
</reference>
<dbReference type="SMART" id="SM00213">
    <property type="entry name" value="UBQ"/>
    <property type="match status" value="1"/>
</dbReference>
<dbReference type="OrthoDB" id="267397at2759"/>
<organism evidence="2 3">
    <name type="scientific">Giardia muris</name>
    <dbReference type="NCBI Taxonomy" id="5742"/>
    <lineage>
        <taxon>Eukaryota</taxon>
        <taxon>Metamonada</taxon>
        <taxon>Diplomonadida</taxon>
        <taxon>Hexamitidae</taxon>
        <taxon>Giardiinae</taxon>
        <taxon>Giardia</taxon>
    </lineage>
</organism>
<dbReference type="AlphaFoldDB" id="A0A4Z1ST26"/>
<dbReference type="GO" id="GO:0031593">
    <property type="term" value="F:polyubiquitin modification-dependent protein binding"/>
    <property type="evidence" value="ECO:0007669"/>
    <property type="project" value="TreeGrafter"/>
</dbReference>
<evidence type="ECO:0000259" key="1">
    <source>
        <dbReference type="PROSITE" id="PS50053"/>
    </source>
</evidence>
<accession>A0A4Z1ST26</accession>
<gene>
    <name evidence="2" type="ORF">GMRT_14561</name>
</gene>
<sequence length="472" mass="51611">MLELRLRNPVDKGNESIAVIVDPSVTVDEFRKQAADALGVEPSRLRLIRNGAILADGRPISSYGISGDTVVHYSIRKQAPPQTTPSEPPATTTEVRHQVSPPALSSHVTPEQRPDGLTSITQMFRMNPIFRSVMSNPDFVRNAIINNPAIQRFCEANPEIRAQMDNPETINMLVEVMQDPDKLKEMLNTTDRALTELTNMPGGTAILEKLQADLSRLQRNMDALGSPPPDVFGLNGDTVEGSDGLGSAQAIEYLHQLLGNSGDTFYGGVFDSMLDMLSTGSGTVNELGYPLTYSGLLLRRSQEEKIRAFTLPLDPLPRQGGMDVFGPNPNAMLDAFASNPMMQGMLRDLANNPALIRQHLSNPMIRNYLQQYIGDNPMMMSILDNPDFLSSMLGMYLNRADTTMGSTAASSFGQGPQGGMGGVQNLEALRVTFASQLEQIHDMGILGMDEQVLRLLAEYNGNVTEVINRLFG</sequence>
<dbReference type="CDD" id="cd17039">
    <property type="entry name" value="Ubl_ubiquitin_like"/>
    <property type="match status" value="1"/>
</dbReference>
<protein>
    <submittedName>
        <fullName evidence="2">Putative Ubiquitin protein</fullName>
    </submittedName>
</protein>
<keyword evidence="3" id="KW-1185">Reference proteome</keyword>
<dbReference type="Pfam" id="PF00240">
    <property type="entry name" value="ubiquitin"/>
    <property type="match status" value="1"/>
</dbReference>
<dbReference type="InterPro" id="IPR006636">
    <property type="entry name" value="STI1_HS-bd"/>
</dbReference>
<evidence type="ECO:0000313" key="2">
    <source>
        <dbReference type="EMBL" id="TNJ29044.1"/>
    </source>
</evidence>
<dbReference type="SMART" id="SM00727">
    <property type="entry name" value="STI1"/>
    <property type="match status" value="3"/>
</dbReference>
<dbReference type="Proteomes" id="UP000315496">
    <property type="component" value="Chromosome 2"/>
</dbReference>
<dbReference type="Gene3D" id="3.10.20.90">
    <property type="entry name" value="Phosphatidylinositol 3-kinase Catalytic Subunit, Chain A, domain 1"/>
    <property type="match status" value="1"/>
</dbReference>
<dbReference type="GO" id="GO:0006511">
    <property type="term" value="P:ubiquitin-dependent protein catabolic process"/>
    <property type="evidence" value="ECO:0007669"/>
    <property type="project" value="TreeGrafter"/>
</dbReference>
<dbReference type="SUPFAM" id="SSF54236">
    <property type="entry name" value="Ubiquitin-like"/>
    <property type="match status" value="1"/>
</dbReference>
<name>A0A4Z1ST26_GIAMU</name>
<dbReference type="EMBL" id="VDLU01000002">
    <property type="protein sequence ID" value="TNJ29044.1"/>
    <property type="molecule type" value="Genomic_DNA"/>
</dbReference>
<dbReference type="Pfam" id="PF23195">
    <property type="entry name" value="UBQLN1"/>
    <property type="match status" value="1"/>
</dbReference>
<evidence type="ECO:0000313" key="3">
    <source>
        <dbReference type="Proteomes" id="UP000315496"/>
    </source>
</evidence>
<dbReference type="Gene3D" id="1.10.8.10">
    <property type="entry name" value="DNA helicase RuvA subunit, C-terminal domain"/>
    <property type="match status" value="1"/>
</dbReference>
<dbReference type="GO" id="GO:0005829">
    <property type="term" value="C:cytosol"/>
    <property type="evidence" value="ECO:0007669"/>
    <property type="project" value="TreeGrafter"/>
</dbReference>
<dbReference type="InterPro" id="IPR029071">
    <property type="entry name" value="Ubiquitin-like_domsf"/>
</dbReference>
<dbReference type="InterPro" id="IPR000626">
    <property type="entry name" value="Ubiquitin-like_dom"/>
</dbReference>
<dbReference type="InterPro" id="IPR015496">
    <property type="entry name" value="Ubiquilin"/>
</dbReference>
<proteinExistence type="predicted"/>
<dbReference type="Gene3D" id="1.10.260.100">
    <property type="match status" value="1"/>
</dbReference>